<gene>
    <name evidence="1" type="ORF">NTEN_LOCUS3284</name>
</gene>
<dbReference type="AlphaFoldDB" id="A0A6H5G2S9"/>
<feature type="non-terminal residue" evidence="1">
    <location>
        <position position="1"/>
    </location>
</feature>
<evidence type="ECO:0000313" key="2">
    <source>
        <dbReference type="Proteomes" id="UP000479000"/>
    </source>
</evidence>
<sequence>RKWKYWNRPKIENRNGASEKTFSYSECIQSALSNRISFKITLIEFESSQSNSSGS</sequence>
<evidence type="ECO:0000313" key="1">
    <source>
        <dbReference type="EMBL" id="CAA9996887.1"/>
    </source>
</evidence>
<accession>A0A6H5G2S9</accession>
<dbReference type="EMBL" id="CADCXU010005159">
    <property type="protein sequence ID" value="CAA9996887.1"/>
    <property type="molecule type" value="Genomic_DNA"/>
</dbReference>
<keyword evidence="2" id="KW-1185">Reference proteome</keyword>
<reference evidence="1 2" key="1">
    <citation type="submission" date="2020-02" db="EMBL/GenBank/DDBJ databases">
        <authorList>
            <person name="Ferguson B K."/>
        </authorList>
    </citation>
    <scope>NUCLEOTIDE SEQUENCE [LARGE SCALE GENOMIC DNA]</scope>
</reference>
<organism evidence="1 2">
    <name type="scientific">Nesidiocoris tenuis</name>
    <dbReference type="NCBI Taxonomy" id="355587"/>
    <lineage>
        <taxon>Eukaryota</taxon>
        <taxon>Metazoa</taxon>
        <taxon>Ecdysozoa</taxon>
        <taxon>Arthropoda</taxon>
        <taxon>Hexapoda</taxon>
        <taxon>Insecta</taxon>
        <taxon>Pterygota</taxon>
        <taxon>Neoptera</taxon>
        <taxon>Paraneoptera</taxon>
        <taxon>Hemiptera</taxon>
        <taxon>Heteroptera</taxon>
        <taxon>Panheteroptera</taxon>
        <taxon>Cimicomorpha</taxon>
        <taxon>Miridae</taxon>
        <taxon>Dicyphina</taxon>
        <taxon>Nesidiocoris</taxon>
    </lineage>
</organism>
<dbReference type="Proteomes" id="UP000479000">
    <property type="component" value="Unassembled WGS sequence"/>
</dbReference>
<protein>
    <submittedName>
        <fullName evidence="1">Uncharacterized protein</fullName>
    </submittedName>
</protein>
<proteinExistence type="predicted"/>
<name>A0A6H5G2S9_9HEMI</name>